<keyword evidence="5 13" id="KW-0812">Transmembrane</keyword>
<dbReference type="PANTHER" id="PTHR48086:SF3">
    <property type="entry name" value="SODIUM_PROLINE SYMPORTER"/>
    <property type="match status" value="1"/>
</dbReference>
<dbReference type="InterPro" id="IPR001734">
    <property type="entry name" value="Na/solute_symporter"/>
</dbReference>
<dbReference type="GO" id="GO:0015824">
    <property type="term" value="P:proline transport"/>
    <property type="evidence" value="ECO:0007669"/>
    <property type="project" value="TreeGrafter"/>
</dbReference>
<evidence type="ECO:0000256" key="11">
    <source>
        <dbReference type="ARBA" id="ARBA00023201"/>
    </source>
</evidence>
<evidence type="ECO:0000256" key="12">
    <source>
        <dbReference type="RuleBase" id="RU362091"/>
    </source>
</evidence>
<dbReference type="KEGG" id="mmad:MMJJ_11290"/>
<dbReference type="CDD" id="cd10322">
    <property type="entry name" value="SLC5sbd"/>
    <property type="match status" value="1"/>
</dbReference>
<keyword evidence="4" id="KW-1003">Cell membrane</keyword>
<dbReference type="Pfam" id="PF00474">
    <property type="entry name" value="SSF"/>
    <property type="match status" value="1"/>
</dbReference>
<evidence type="ECO:0000256" key="3">
    <source>
        <dbReference type="ARBA" id="ARBA00022448"/>
    </source>
</evidence>
<proteinExistence type="inferred from homology"/>
<dbReference type="GO" id="GO:0005298">
    <property type="term" value="F:proline:sodium symporter activity"/>
    <property type="evidence" value="ECO:0007669"/>
    <property type="project" value="TreeGrafter"/>
</dbReference>
<evidence type="ECO:0000256" key="8">
    <source>
        <dbReference type="ARBA" id="ARBA00023053"/>
    </source>
</evidence>
<evidence type="ECO:0000313" key="17">
    <source>
        <dbReference type="Proteomes" id="UP000590564"/>
    </source>
</evidence>
<dbReference type="InterPro" id="IPR038377">
    <property type="entry name" value="Na/Glc_symporter_sf"/>
</dbReference>
<evidence type="ECO:0000313" key="15">
    <source>
        <dbReference type="EMBL" id="MBB6496972.1"/>
    </source>
</evidence>
<dbReference type="Gene3D" id="1.20.1730.10">
    <property type="entry name" value="Sodium/glucose cotransporter"/>
    <property type="match status" value="1"/>
</dbReference>
<dbReference type="Proteomes" id="UP000239462">
    <property type="component" value="Chromosome"/>
</dbReference>
<dbReference type="PANTHER" id="PTHR48086">
    <property type="entry name" value="SODIUM/PROLINE SYMPORTER-RELATED"/>
    <property type="match status" value="1"/>
</dbReference>
<feature type="transmembrane region" description="Helical" evidence="13">
    <location>
        <begin position="43"/>
        <end position="63"/>
    </location>
</feature>
<evidence type="ECO:0000256" key="4">
    <source>
        <dbReference type="ARBA" id="ARBA00022475"/>
    </source>
</evidence>
<evidence type="ECO:0000256" key="6">
    <source>
        <dbReference type="ARBA" id="ARBA00022847"/>
    </source>
</evidence>
<evidence type="ECO:0000256" key="10">
    <source>
        <dbReference type="ARBA" id="ARBA00023136"/>
    </source>
</evidence>
<dbReference type="PROSITE" id="PS50283">
    <property type="entry name" value="NA_SOLUT_SYMP_3"/>
    <property type="match status" value="1"/>
</dbReference>
<dbReference type="Proteomes" id="UP000590564">
    <property type="component" value="Unassembled WGS sequence"/>
</dbReference>
<feature type="transmembrane region" description="Helical" evidence="13">
    <location>
        <begin position="449"/>
        <end position="471"/>
    </location>
</feature>
<keyword evidence="9" id="KW-0406">Ion transport</keyword>
<feature type="transmembrane region" description="Helical" evidence="13">
    <location>
        <begin position="283"/>
        <end position="302"/>
    </location>
</feature>
<feature type="transmembrane region" description="Helical" evidence="13">
    <location>
        <begin position="185"/>
        <end position="203"/>
    </location>
</feature>
<name>A0A2L1CC99_METMI</name>
<comment type="subcellular location">
    <subcellularLocation>
        <location evidence="1">Cell membrane</location>
        <topology evidence="1">Multi-pass membrane protein</topology>
    </subcellularLocation>
</comment>
<feature type="transmembrane region" description="Helical" evidence="13">
    <location>
        <begin position="69"/>
        <end position="93"/>
    </location>
</feature>
<feature type="transmembrane region" description="Helical" evidence="13">
    <location>
        <begin position="155"/>
        <end position="173"/>
    </location>
</feature>
<evidence type="ECO:0000256" key="13">
    <source>
        <dbReference type="SAM" id="Phobius"/>
    </source>
</evidence>
<reference evidence="14" key="2">
    <citation type="submission" date="2018-02" db="EMBL/GenBank/DDBJ databases">
        <title>Complete genome sequence of the Methanococcus maripaludis type strain JJ (DSM 2067), a model for selenoprotein synthesis in Archaea.</title>
        <authorList>
            <person name="Poehlein A."/>
            <person name="Heym D."/>
            <person name="Quitzke V."/>
            <person name="Fersch J."/>
            <person name="Daniel R."/>
            <person name="Rother M."/>
        </authorList>
    </citation>
    <scope>NUCLEOTIDE SEQUENCE [LARGE SCALE GENOMIC DNA]</scope>
    <source>
        <strain evidence="14">DSM 2067</strain>
    </source>
</reference>
<keyword evidence="3" id="KW-0813">Transport</keyword>
<evidence type="ECO:0000313" key="16">
    <source>
        <dbReference type="Proteomes" id="UP000239462"/>
    </source>
</evidence>
<reference evidence="15 17" key="3">
    <citation type="submission" date="2020-08" db="EMBL/GenBank/DDBJ databases">
        <title>Genomic Encyclopedia of Type Strains, Phase IV (KMG-V): Genome sequencing to study the core and pangenomes of soil and plant-associated prokaryotes.</title>
        <authorList>
            <person name="Whitman W."/>
        </authorList>
    </citation>
    <scope>NUCLEOTIDE SEQUENCE [LARGE SCALE GENOMIC DNA]</scope>
    <source>
        <strain evidence="15 17">D1</strain>
    </source>
</reference>
<evidence type="ECO:0000313" key="14">
    <source>
        <dbReference type="EMBL" id="AVB76516.1"/>
    </source>
</evidence>
<keyword evidence="10 13" id="KW-0472">Membrane</keyword>
<comment type="similarity">
    <text evidence="2 12">Belongs to the sodium:solute symporter (SSF) (TC 2.A.21) family.</text>
</comment>
<feature type="transmembrane region" description="Helical" evidence="13">
    <location>
        <begin position="124"/>
        <end position="149"/>
    </location>
</feature>
<dbReference type="GeneID" id="36102215"/>
<organism evidence="14 16">
    <name type="scientific">Methanococcus maripaludis</name>
    <name type="common">Methanococcus deltae</name>
    <dbReference type="NCBI Taxonomy" id="39152"/>
    <lineage>
        <taxon>Archaea</taxon>
        <taxon>Methanobacteriati</taxon>
        <taxon>Methanobacteriota</taxon>
        <taxon>Methanomada group</taxon>
        <taxon>Methanococci</taxon>
        <taxon>Methanococcales</taxon>
        <taxon>Methanococcaceae</taxon>
        <taxon>Methanococcus</taxon>
    </lineage>
</organism>
<feature type="transmembrane region" description="Helical" evidence="13">
    <location>
        <begin position="6"/>
        <end position="22"/>
    </location>
</feature>
<keyword evidence="6" id="KW-0769">Symport</keyword>
<keyword evidence="7 13" id="KW-1133">Transmembrane helix</keyword>
<evidence type="ECO:0000256" key="2">
    <source>
        <dbReference type="ARBA" id="ARBA00006434"/>
    </source>
</evidence>
<dbReference type="InterPro" id="IPR050277">
    <property type="entry name" value="Sodium:Solute_Symporter"/>
</dbReference>
<sequence>MNILLLNVIVLIYLLVIGYLGYKGWKGTSSAEDYMVGGRKIHPFVMAMSYGATFISTAAIVGFGGFSGLFGMSLLWLTFLNIFLGIFIAFVFFGKRTRKMGHNLNALTFPELLAKRFESKFIQWFSGLLIFCAMPIYAAAVLIGAARFIETTLNISFDVALLVFSIIIAVYVVMGGLKGVMYTDAFQGTIMFFGMLFLLYMTYDILGGVTTAHQAISNMSGLVPANLASVGHAGWTSMPTFGSPMWWTIVSSIILGVGIGVLAQPQLIVRFMTVKSNRELNRAVLIGAVFILIATGTAYVVGTLSNVYFMNTEGVLSIGATVSETFPTGNSDSIMPLYINKAMPEWFIYIFLVSLLAAAMSTISSQFHAQGTSIGRDVYETICGKKGLNSVIITRLGIIVAIVIAAILGYILPGGIVARGTALFFGLCSAAFLPAYALGLFWKRTTKEGAIAGLLTGTFVSLFCLVFVHQAESAALGISKMLIGRDVLISAMPWPYVDPMVISLPLAFIATVLVSLLTKAPSKEHLKKCFKGI</sequence>
<dbReference type="GO" id="GO:0015193">
    <property type="term" value="F:L-proline transmembrane transporter activity"/>
    <property type="evidence" value="ECO:0007669"/>
    <property type="project" value="TreeGrafter"/>
</dbReference>
<reference evidence="16" key="1">
    <citation type="journal article" date="2018" name="Genome Announc.">
        <title>Complete Genome Sequence of the Methanococcus maripaludis Type Strain JJ (DSM 2067), a Model for Selenoprotein Synthesis in Archaea.</title>
        <authorList>
            <person name="Poehlein A."/>
            <person name="Heym D."/>
            <person name="Quitzke V."/>
            <person name="Fersch J."/>
            <person name="Daniel R."/>
            <person name="Rother M."/>
        </authorList>
    </citation>
    <scope>NUCLEOTIDE SEQUENCE [LARGE SCALE GENOMIC DNA]</scope>
    <source>
        <strain evidence="16">DSM 2067</strain>
    </source>
</reference>
<feature type="transmembrane region" description="Helical" evidence="13">
    <location>
        <begin position="388"/>
        <end position="411"/>
    </location>
</feature>
<gene>
    <name evidence="14" type="primary">panF</name>
    <name evidence="15" type="ORF">HNP96_000993</name>
    <name evidence="14" type="ORF">MMJJ_11290</name>
</gene>
<keyword evidence="11" id="KW-0739">Sodium transport</keyword>
<feature type="transmembrane region" description="Helical" evidence="13">
    <location>
        <begin position="423"/>
        <end position="442"/>
    </location>
</feature>
<dbReference type="RefSeq" id="WP_104838018.1">
    <property type="nucleotide sequence ID" value="NZ_CP026606.1"/>
</dbReference>
<accession>A0A2L1CC99</accession>
<dbReference type="AlphaFoldDB" id="A0A2L1CC99"/>
<evidence type="ECO:0000256" key="1">
    <source>
        <dbReference type="ARBA" id="ARBA00004651"/>
    </source>
</evidence>
<dbReference type="EMBL" id="CP026606">
    <property type="protein sequence ID" value="AVB76516.1"/>
    <property type="molecule type" value="Genomic_DNA"/>
</dbReference>
<feature type="transmembrane region" description="Helical" evidence="13">
    <location>
        <begin position="500"/>
        <end position="518"/>
    </location>
</feature>
<evidence type="ECO:0000256" key="7">
    <source>
        <dbReference type="ARBA" id="ARBA00022989"/>
    </source>
</evidence>
<evidence type="ECO:0000256" key="9">
    <source>
        <dbReference type="ARBA" id="ARBA00023065"/>
    </source>
</evidence>
<protein>
    <submittedName>
        <fullName evidence="15">SSS family solute:Na+ symporter</fullName>
    </submittedName>
    <submittedName>
        <fullName evidence="14">Sodium/pantothenate symporter</fullName>
    </submittedName>
</protein>
<dbReference type="GO" id="GO:0005886">
    <property type="term" value="C:plasma membrane"/>
    <property type="evidence" value="ECO:0007669"/>
    <property type="project" value="UniProtKB-SubCell"/>
</dbReference>
<keyword evidence="8" id="KW-0915">Sodium</keyword>
<dbReference type="NCBIfam" id="TIGR00813">
    <property type="entry name" value="sss"/>
    <property type="match status" value="1"/>
</dbReference>
<evidence type="ECO:0000256" key="5">
    <source>
        <dbReference type="ARBA" id="ARBA00022692"/>
    </source>
</evidence>
<feature type="transmembrane region" description="Helical" evidence="13">
    <location>
        <begin position="245"/>
        <end position="263"/>
    </location>
</feature>
<dbReference type="EMBL" id="JACHED010000001">
    <property type="protein sequence ID" value="MBB6496972.1"/>
    <property type="molecule type" value="Genomic_DNA"/>
</dbReference>
<feature type="transmembrane region" description="Helical" evidence="13">
    <location>
        <begin position="346"/>
        <end position="367"/>
    </location>
</feature>